<protein>
    <recommendedName>
        <fullName evidence="1">DUF397 domain-containing protein</fullName>
    </recommendedName>
</protein>
<accession>A0A239NSP3</accession>
<feature type="domain" description="DUF397" evidence="1">
    <location>
        <begin position="2"/>
        <end position="38"/>
    </location>
</feature>
<organism evidence="2 3">
    <name type="scientific">Actinomadura meyerae</name>
    <dbReference type="NCBI Taxonomy" id="240840"/>
    <lineage>
        <taxon>Bacteria</taxon>
        <taxon>Bacillati</taxon>
        <taxon>Actinomycetota</taxon>
        <taxon>Actinomycetes</taxon>
        <taxon>Streptosporangiales</taxon>
        <taxon>Thermomonosporaceae</taxon>
        <taxon>Actinomadura</taxon>
    </lineage>
</organism>
<evidence type="ECO:0000313" key="2">
    <source>
        <dbReference type="EMBL" id="SNT57129.1"/>
    </source>
</evidence>
<evidence type="ECO:0000259" key="1">
    <source>
        <dbReference type="Pfam" id="PF04149"/>
    </source>
</evidence>
<name>A0A239NSP3_9ACTN</name>
<reference evidence="2 3" key="1">
    <citation type="submission" date="2017-06" db="EMBL/GenBank/DDBJ databases">
        <authorList>
            <person name="Kim H.J."/>
            <person name="Triplett B.A."/>
        </authorList>
    </citation>
    <scope>NUCLEOTIDE SEQUENCE [LARGE SCALE GENOMIC DNA]</scope>
    <source>
        <strain evidence="2 3">DSM 44715</strain>
    </source>
</reference>
<dbReference type="EMBL" id="FZOR01000046">
    <property type="protein sequence ID" value="SNT57129.1"/>
    <property type="molecule type" value="Genomic_DNA"/>
</dbReference>
<proteinExistence type="predicted"/>
<dbReference type="Pfam" id="PF04149">
    <property type="entry name" value="DUF397"/>
    <property type="match status" value="1"/>
</dbReference>
<evidence type="ECO:0000313" key="3">
    <source>
        <dbReference type="Proteomes" id="UP000198318"/>
    </source>
</evidence>
<sequence length="44" mass="4580">MEMAALLPAIAIRDSKDPAGPRLVVGAATARALIDGIKQGRHDL</sequence>
<dbReference type="AlphaFoldDB" id="A0A239NSP3"/>
<dbReference type="Proteomes" id="UP000198318">
    <property type="component" value="Unassembled WGS sequence"/>
</dbReference>
<dbReference type="InterPro" id="IPR007278">
    <property type="entry name" value="DUF397"/>
</dbReference>
<gene>
    <name evidence="2" type="ORF">SAMN05443665_104652</name>
</gene>
<keyword evidence="3" id="KW-1185">Reference proteome</keyword>